<dbReference type="EMBL" id="UZAN01046801">
    <property type="protein sequence ID" value="VDP84605.1"/>
    <property type="molecule type" value="Genomic_DNA"/>
</dbReference>
<dbReference type="AlphaFoldDB" id="A0A3P8I5M3"/>
<keyword evidence="2" id="KW-1185">Reference proteome</keyword>
<proteinExistence type="predicted"/>
<reference evidence="1 2" key="1">
    <citation type="submission" date="2018-11" db="EMBL/GenBank/DDBJ databases">
        <authorList>
            <consortium name="Pathogen Informatics"/>
        </authorList>
    </citation>
    <scope>NUCLEOTIDE SEQUENCE [LARGE SCALE GENOMIC DNA]</scope>
    <source>
        <strain evidence="1 2">Egypt</strain>
    </source>
</reference>
<name>A0A3P8I5M3_9TREM</name>
<evidence type="ECO:0000313" key="2">
    <source>
        <dbReference type="Proteomes" id="UP000272942"/>
    </source>
</evidence>
<protein>
    <submittedName>
        <fullName evidence="1">Uncharacterized protein</fullName>
    </submittedName>
</protein>
<dbReference type="Proteomes" id="UP000272942">
    <property type="component" value="Unassembled WGS sequence"/>
</dbReference>
<evidence type="ECO:0000313" key="1">
    <source>
        <dbReference type="EMBL" id="VDP84605.1"/>
    </source>
</evidence>
<sequence>MTVAEACRIIEEDALYTFTKVDLCLNSRLADRLTANSTPVVFDPSELFVDWPSGGTDGGKDIRILVDELVKHLSAEGWVYPSSEPIGGHVAYRFLNGGNRLEDAVLSTIRNINDRNPAGNGADARTILSLIRLSKLGDWCRLSFPALRRILDRLEGNSRIYQVQPSVYKTA</sequence>
<organism evidence="1 2">
    <name type="scientific">Echinostoma caproni</name>
    <dbReference type="NCBI Taxonomy" id="27848"/>
    <lineage>
        <taxon>Eukaryota</taxon>
        <taxon>Metazoa</taxon>
        <taxon>Spiralia</taxon>
        <taxon>Lophotrochozoa</taxon>
        <taxon>Platyhelminthes</taxon>
        <taxon>Trematoda</taxon>
        <taxon>Digenea</taxon>
        <taxon>Plagiorchiida</taxon>
        <taxon>Echinostomata</taxon>
        <taxon>Echinostomatoidea</taxon>
        <taxon>Echinostomatidae</taxon>
        <taxon>Echinostoma</taxon>
    </lineage>
</organism>
<gene>
    <name evidence="1" type="ORF">ECPE_LOCUS9020</name>
</gene>
<dbReference type="OrthoDB" id="77828at2759"/>
<accession>A0A3P8I5M3</accession>